<evidence type="ECO:0000313" key="1">
    <source>
        <dbReference type="EMBL" id="CAF1605049.1"/>
    </source>
</evidence>
<comment type="caution">
    <text evidence="1">The sequence shown here is derived from an EMBL/GenBank/DDBJ whole genome shotgun (WGS) entry which is preliminary data.</text>
</comment>
<feature type="non-terminal residue" evidence="1">
    <location>
        <position position="1"/>
    </location>
</feature>
<dbReference type="EMBL" id="CAJOBC010103201">
    <property type="protein sequence ID" value="CAF4484361.1"/>
    <property type="molecule type" value="Genomic_DNA"/>
</dbReference>
<organism evidence="1 3">
    <name type="scientific">Didymodactylos carnosus</name>
    <dbReference type="NCBI Taxonomy" id="1234261"/>
    <lineage>
        <taxon>Eukaryota</taxon>
        <taxon>Metazoa</taxon>
        <taxon>Spiralia</taxon>
        <taxon>Gnathifera</taxon>
        <taxon>Rotifera</taxon>
        <taxon>Eurotatoria</taxon>
        <taxon>Bdelloidea</taxon>
        <taxon>Philodinida</taxon>
        <taxon>Philodinidae</taxon>
        <taxon>Didymodactylos</taxon>
    </lineage>
</organism>
<dbReference type="AlphaFoldDB" id="A0A816B3H4"/>
<proteinExistence type="predicted"/>
<sequence length="35" mass="3583">MSPFVSGITTPKATLMDSGVGTDTISEVVPWISSA</sequence>
<dbReference type="Proteomes" id="UP000663829">
    <property type="component" value="Unassembled WGS sequence"/>
</dbReference>
<accession>A0A816B3H4</accession>
<feature type="non-terminal residue" evidence="1">
    <location>
        <position position="35"/>
    </location>
</feature>
<dbReference type="Proteomes" id="UP000681722">
    <property type="component" value="Unassembled WGS sequence"/>
</dbReference>
<evidence type="ECO:0000313" key="2">
    <source>
        <dbReference type="EMBL" id="CAF4484361.1"/>
    </source>
</evidence>
<keyword evidence="3" id="KW-1185">Reference proteome</keyword>
<protein>
    <submittedName>
        <fullName evidence="1">Uncharacterized protein</fullName>
    </submittedName>
</protein>
<gene>
    <name evidence="1" type="ORF">GPM918_LOCUS42698</name>
    <name evidence="2" type="ORF">SRO942_LOCUS44001</name>
</gene>
<dbReference type="EMBL" id="CAJNOQ010036643">
    <property type="protein sequence ID" value="CAF1605049.1"/>
    <property type="molecule type" value="Genomic_DNA"/>
</dbReference>
<name>A0A816B3H4_9BILA</name>
<evidence type="ECO:0000313" key="3">
    <source>
        <dbReference type="Proteomes" id="UP000663829"/>
    </source>
</evidence>
<reference evidence="1" key="1">
    <citation type="submission" date="2021-02" db="EMBL/GenBank/DDBJ databases">
        <authorList>
            <person name="Nowell W R."/>
        </authorList>
    </citation>
    <scope>NUCLEOTIDE SEQUENCE</scope>
</reference>